<gene>
    <name evidence="1" type="ORF">BGW38_007442</name>
</gene>
<dbReference type="AlphaFoldDB" id="A0A9P6FLQ4"/>
<dbReference type="OrthoDB" id="2431312at2759"/>
<dbReference type="Proteomes" id="UP000780801">
    <property type="component" value="Unassembled WGS sequence"/>
</dbReference>
<accession>A0A9P6FLQ4</accession>
<feature type="non-terminal residue" evidence="1">
    <location>
        <position position="1"/>
    </location>
</feature>
<keyword evidence="2" id="KW-1185">Reference proteome</keyword>
<dbReference type="EMBL" id="JAABOA010004913">
    <property type="protein sequence ID" value="KAF9577381.1"/>
    <property type="molecule type" value="Genomic_DNA"/>
</dbReference>
<name>A0A9P6FLQ4_9FUNG</name>
<reference evidence="1" key="1">
    <citation type="journal article" date="2020" name="Fungal Divers.">
        <title>Resolving the Mortierellaceae phylogeny through synthesis of multi-gene phylogenetics and phylogenomics.</title>
        <authorList>
            <person name="Vandepol N."/>
            <person name="Liber J."/>
            <person name="Desiro A."/>
            <person name="Na H."/>
            <person name="Kennedy M."/>
            <person name="Barry K."/>
            <person name="Grigoriev I.V."/>
            <person name="Miller A.N."/>
            <person name="O'Donnell K."/>
            <person name="Stajich J.E."/>
            <person name="Bonito G."/>
        </authorList>
    </citation>
    <scope>NUCLEOTIDE SEQUENCE</scope>
    <source>
        <strain evidence="1">KOD1015</strain>
    </source>
</reference>
<protein>
    <submittedName>
        <fullName evidence="1">Uncharacterized protein</fullName>
    </submittedName>
</protein>
<proteinExistence type="predicted"/>
<evidence type="ECO:0000313" key="1">
    <source>
        <dbReference type="EMBL" id="KAF9577381.1"/>
    </source>
</evidence>
<comment type="caution">
    <text evidence="1">The sequence shown here is derived from an EMBL/GenBank/DDBJ whole genome shotgun (WGS) entry which is preliminary data.</text>
</comment>
<evidence type="ECO:0000313" key="2">
    <source>
        <dbReference type="Proteomes" id="UP000780801"/>
    </source>
</evidence>
<sequence length="255" mass="27247">MSAIPDFPFPCLASATANASTVYLAGAVAGSDARLDIYAVNLASLDAPSAIPFTFQSLANWQYSKPKACFSYPGNVASTSNPFMVVQFGSSVFTNVYPNSTMDSGNFQGFNFVKPNQFALTGAVGLQNWYMGNLDVSSIITRSTWSSVRTSAANITTSYRDYALGEYPTAVILIAGTVEVSQTTPGKGFIIIFDTYSSGQIYTSIASAIPMPADDGSGERVLKITRTQSVDMSDIRLTDKAFTITVSGTAYIFDK</sequence>
<organism evidence="1 2">
    <name type="scientific">Lunasporangiospora selenospora</name>
    <dbReference type="NCBI Taxonomy" id="979761"/>
    <lineage>
        <taxon>Eukaryota</taxon>
        <taxon>Fungi</taxon>
        <taxon>Fungi incertae sedis</taxon>
        <taxon>Mucoromycota</taxon>
        <taxon>Mortierellomycotina</taxon>
        <taxon>Mortierellomycetes</taxon>
        <taxon>Mortierellales</taxon>
        <taxon>Mortierellaceae</taxon>
        <taxon>Lunasporangiospora</taxon>
    </lineage>
</organism>